<evidence type="ECO:0000313" key="2">
    <source>
        <dbReference type="Proteomes" id="UP000675881"/>
    </source>
</evidence>
<gene>
    <name evidence="1" type="ORF">LSAA_11787</name>
</gene>
<organism evidence="1 2">
    <name type="scientific">Lepeophtheirus salmonis</name>
    <name type="common">Salmon louse</name>
    <name type="synonym">Caligus salmonis</name>
    <dbReference type="NCBI Taxonomy" id="72036"/>
    <lineage>
        <taxon>Eukaryota</taxon>
        <taxon>Metazoa</taxon>
        <taxon>Ecdysozoa</taxon>
        <taxon>Arthropoda</taxon>
        <taxon>Crustacea</taxon>
        <taxon>Multicrustacea</taxon>
        <taxon>Hexanauplia</taxon>
        <taxon>Copepoda</taxon>
        <taxon>Siphonostomatoida</taxon>
        <taxon>Caligidae</taxon>
        <taxon>Lepeophtheirus</taxon>
    </lineage>
</organism>
<dbReference type="Proteomes" id="UP000675881">
    <property type="component" value="Chromosome 6"/>
</dbReference>
<sequence>MSSSEDEGRTHHDSTPYMISKKGRKILPIPPEDCFDIEDFTNASDWEKFVSSLEEDIVGGFWTSTEDPSSMTRYLTFFGRREIDNESKIKWLLSSLTLGHSQLPFFINCYDKKRHFFEGVSFSKDFRIDYEMLQLHWLHRTWSQVIPEDGTLPFGSSKDPLKSLQLNTTWKDVPEDLITDNEIHTDLTPGEAPFWSIRIYQEDDPELLLTEYLRRAQVLAKKEETYNTLLGDLILEDNPLDHILFNLERRKSHSPSH</sequence>
<reference evidence="1" key="1">
    <citation type="submission" date="2021-02" db="EMBL/GenBank/DDBJ databases">
        <authorList>
            <person name="Bekaert M."/>
        </authorList>
    </citation>
    <scope>NUCLEOTIDE SEQUENCE</scope>
    <source>
        <strain evidence="1">IoA-00</strain>
    </source>
</reference>
<dbReference type="OrthoDB" id="17346at2759"/>
<name>A0A7R8CYD7_LEPSM</name>
<protein>
    <submittedName>
        <fullName evidence="1">RAB3GAP1</fullName>
    </submittedName>
</protein>
<keyword evidence="2" id="KW-1185">Reference proteome</keyword>
<dbReference type="AlphaFoldDB" id="A0A7R8CYD7"/>
<dbReference type="EMBL" id="HG994585">
    <property type="protein sequence ID" value="CAF2968918.1"/>
    <property type="molecule type" value="Genomic_DNA"/>
</dbReference>
<proteinExistence type="predicted"/>
<accession>A0A7R8CYD7</accession>
<evidence type="ECO:0000313" key="1">
    <source>
        <dbReference type="EMBL" id="CAF2968918.1"/>
    </source>
</evidence>